<evidence type="ECO:0000313" key="5">
    <source>
        <dbReference type="EMBL" id="EDM99988.1"/>
    </source>
</evidence>
<name>A6NVL9_9FIRM</name>
<evidence type="ECO:0000259" key="4">
    <source>
        <dbReference type="PROSITE" id="PS50995"/>
    </source>
</evidence>
<dbReference type="eggNOG" id="COG1846">
    <property type="taxonomic scope" value="Bacteria"/>
</dbReference>
<dbReference type="InterPro" id="IPR036388">
    <property type="entry name" value="WH-like_DNA-bd_sf"/>
</dbReference>
<evidence type="ECO:0000313" key="6">
    <source>
        <dbReference type="Proteomes" id="UP000003639"/>
    </source>
</evidence>
<protein>
    <submittedName>
        <fullName evidence="5">Transcriptional regulator, MarR family</fullName>
    </submittedName>
</protein>
<sequence length="152" mass="17092">MRDDDSFAVISKIRRGMEAMLLEALKQAGVSGIAPSHGQILLALFDGRRLPMNELAEQIGKTPQTVTVLVKKLAEMGYLKSERVPADRRSSVVSLTEQGERLKPVFQSVCRQLQETQYRGLSQEEIVQLRRMLAVVAENFSAYSREDEIQNV</sequence>
<dbReference type="Proteomes" id="UP000003639">
    <property type="component" value="Unassembled WGS sequence"/>
</dbReference>
<dbReference type="SUPFAM" id="SSF46785">
    <property type="entry name" value="Winged helix' DNA-binding domain"/>
    <property type="match status" value="1"/>
</dbReference>
<gene>
    <name evidence="5" type="ORF">BACCAP_02262</name>
</gene>
<reference evidence="5 6" key="1">
    <citation type="submission" date="2007-04" db="EMBL/GenBank/DDBJ databases">
        <authorList>
            <person name="Fulton L."/>
            <person name="Clifton S."/>
            <person name="Fulton B."/>
            <person name="Xu J."/>
            <person name="Minx P."/>
            <person name="Pepin K.H."/>
            <person name="Johnson M."/>
            <person name="Thiruvilangam P."/>
            <person name="Bhonagiri V."/>
            <person name="Nash W.E."/>
            <person name="Mardis E.R."/>
            <person name="Wilson R.K."/>
        </authorList>
    </citation>
    <scope>NUCLEOTIDE SEQUENCE [LARGE SCALE GENOMIC DNA]</scope>
    <source>
        <strain evidence="5 6">ATCC 29799</strain>
    </source>
</reference>
<keyword evidence="2" id="KW-0238">DNA-binding</keyword>
<evidence type="ECO:0000256" key="2">
    <source>
        <dbReference type="ARBA" id="ARBA00023125"/>
    </source>
</evidence>
<dbReference type="InterPro" id="IPR036390">
    <property type="entry name" value="WH_DNA-bd_sf"/>
</dbReference>
<dbReference type="STRING" id="411467.BACCAP_02262"/>
<feature type="domain" description="HTH marR-type" evidence="4">
    <location>
        <begin position="3"/>
        <end position="138"/>
    </location>
</feature>
<dbReference type="PROSITE" id="PS50995">
    <property type="entry name" value="HTH_MARR_2"/>
    <property type="match status" value="1"/>
</dbReference>
<dbReference type="Gene3D" id="1.10.10.10">
    <property type="entry name" value="Winged helix-like DNA-binding domain superfamily/Winged helix DNA-binding domain"/>
    <property type="match status" value="1"/>
</dbReference>
<keyword evidence="1" id="KW-0805">Transcription regulation</keyword>
<comment type="caution">
    <text evidence="5">The sequence shown here is derived from an EMBL/GenBank/DDBJ whole genome shotgun (WGS) entry which is preliminary data.</text>
</comment>
<reference evidence="5 6" key="2">
    <citation type="submission" date="2007-06" db="EMBL/GenBank/DDBJ databases">
        <title>Draft genome sequence of Pseudoflavonifractor capillosus ATCC 29799.</title>
        <authorList>
            <person name="Sudarsanam P."/>
            <person name="Ley R."/>
            <person name="Guruge J."/>
            <person name="Turnbaugh P.J."/>
            <person name="Mahowald M."/>
            <person name="Liep D."/>
            <person name="Gordon J."/>
        </authorList>
    </citation>
    <scope>NUCLEOTIDE SEQUENCE [LARGE SCALE GENOMIC DNA]</scope>
    <source>
        <strain evidence="5 6">ATCC 29799</strain>
    </source>
</reference>
<keyword evidence="6" id="KW-1185">Reference proteome</keyword>
<dbReference type="EMBL" id="AAXG02000013">
    <property type="protein sequence ID" value="EDM99988.1"/>
    <property type="molecule type" value="Genomic_DNA"/>
</dbReference>
<dbReference type="PANTHER" id="PTHR42756">
    <property type="entry name" value="TRANSCRIPTIONAL REGULATOR, MARR"/>
    <property type="match status" value="1"/>
</dbReference>
<dbReference type="InterPro" id="IPR000835">
    <property type="entry name" value="HTH_MarR-typ"/>
</dbReference>
<dbReference type="GO" id="GO:0003700">
    <property type="term" value="F:DNA-binding transcription factor activity"/>
    <property type="evidence" value="ECO:0007669"/>
    <property type="project" value="InterPro"/>
</dbReference>
<dbReference type="Pfam" id="PF12802">
    <property type="entry name" value="MarR_2"/>
    <property type="match status" value="1"/>
</dbReference>
<dbReference type="GO" id="GO:0003677">
    <property type="term" value="F:DNA binding"/>
    <property type="evidence" value="ECO:0007669"/>
    <property type="project" value="UniProtKB-KW"/>
</dbReference>
<keyword evidence="3" id="KW-0804">Transcription</keyword>
<organism evidence="5 6">
    <name type="scientific">Pseudoflavonifractor capillosus ATCC 29799</name>
    <dbReference type="NCBI Taxonomy" id="411467"/>
    <lineage>
        <taxon>Bacteria</taxon>
        <taxon>Bacillati</taxon>
        <taxon>Bacillota</taxon>
        <taxon>Clostridia</taxon>
        <taxon>Eubacteriales</taxon>
        <taxon>Oscillospiraceae</taxon>
        <taxon>Pseudoflavonifractor</taxon>
    </lineage>
</organism>
<dbReference type="RefSeq" id="WP_006572793.1">
    <property type="nucleotide sequence ID" value="NZ_AAXG02000013.1"/>
</dbReference>
<dbReference type="PRINTS" id="PR00598">
    <property type="entry name" value="HTHMARR"/>
</dbReference>
<evidence type="ECO:0000256" key="1">
    <source>
        <dbReference type="ARBA" id="ARBA00023015"/>
    </source>
</evidence>
<dbReference type="SMART" id="SM00347">
    <property type="entry name" value="HTH_MARR"/>
    <property type="match status" value="1"/>
</dbReference>
<dbReference type="PANTHER" id="PTHR42756:SF1">
    <property type="entry name" value="TRANSCRIPTIONAL REPRESSOR OF EMRAB OPERON"/>
    <property type="match status" value="1"/>
</dbReference>
<accession>A6NVL9</accession>
<dbReference type="AlphaFoldDB" id="A6NVL9"/>
<dbReference type="OrthoDB" id="9799663at2"/>
<evidence type="ECO:0000256" key="3">
    <source>
        <dbReference type="ARBA" id="ARBA00023163"/>
    </source>
</evidence>
<proteinExistence type="predicted"/>